<dbReference type="Proteomes" id="UP001596422">
    <property type="component" value="Unassembled WGS sequence"/>
</dbReference>
<dbReference type="NCBIfam" id="NF006767">
    <property type="entry name" value="PRK09289.1"/>
    <property type="match status" value="1"/>
</dbReference>
<dbReference type="EMBL" id="JBHSWE010000001">
    <property type="protein sequence ID" value="MFC6668839.1"/>
    <property type="molecule type" value="Genomic_DNA"/>
</dbReference>
<dbReference type="PANTHER" id="PTHR21098:SF0">
    <property type="entry name" value="RIBOFLAVIN SYNTHASE"/>
    <property type="match status" value="1"/>
</dbReference>
<dbReference type="Gene3D" id="2.40.30.20">
    <property type="match status" value="2"/>
</dbReference>
<feature type="domain" description="Lumazine-binding" evidence="4">
    <location>
        <begin position="98"/>
        <end position="194"/>
    </location>
</feature>
<comment type="caution">
    <text evidence="5">The sequence shown here is derived from an EMBL/GenBank/DDBJ whole genome shotgun (WGS) entry which is preliminary data.</text>
</comment>
<dbReference type="NCBIfam" id="TIGR00187">
    <property type="entry name" value="ribE"/>
    <property type="match status" value="1"/>
</dbReference>
<dbReference type="InterPro" id="IPR026017">
    <property type="entry name" value="Lumazine-bd_dom"/>
</dbReference>
<dbReference type="EC" id="2.5.1.9" evidence="2"/>
<feature type="repeat" description="Lumazine-binding" evidence="3">
    <location>
        <begin position="1"/>
        <end position="97"/>
    </location>
</feature>
<dbReference type="PROSITE" id="PS51177">
    <property type="entry name" value="LUMAZINE_BIND"/>
    <property type="match status" value="2"/>
</dbReference>
<dbReference type="PANTHER" id="PTHR21098">
    <property type="entry name" value="RIBOFLAVIN SYNTHASE ALPHA CHAIN"/>
    <property type="match status" value="1"/>
</dbReference>
<evidence type="ECO:0000256" key="3">
    <source>
        <dbReference type="PROSITE-ProRule" id="PRU00524"/>
    </source>
</evidence>
<evidence type="ECO:0000313" key="5">
    <source>
        <dbReference type="EMBL" id="MFC6668839.1"/>
    </source>
</evidence>
<proteinExistence type="predicted"/>
<organism evidence="5 6">
    <name type="scientific">Marinobacterium aestuariivivens</name>
    <dbReference type="NCBI Taxonomy" id="1698799"/>
    <lineage>
        <taxon>Bacteria</taxon>
        <taxon>Pseudomonadati</taxon>
        <taxon>Pseudomonadota</taxon>
        <taxon>Gammaproteobacteria</taxon>
        <taxon>Oceanospirillales</taxon>
        <taxon>Oceanospirillaceae</taxon>
        <taxon>Marinobacterium</taxon>
    </lineage>
</organism>
<dbReference type="SUPFAM" id="SSF63380">
    <property type="entry name" value="Riboflavin synthase domain-like"/>
    <property type="match status" value="2"/>
</dbReference>
<accession>A0ABW1ZU22</accession>
<feature type="repeat" description="Lumazine-binding" evidence="3">
    <location>
        <begin position="98"/>
        <end position="194"/>
    </location>
</feature>
<dbReference type="CDD" id="cd00402">
    <property type="entry name" value="Riboflavin_synthase_like"/>
    <property type="match status" value="1"/>
</dbReference>
<keyword evidence="6" id="KW-1185">Reference proteome</keyword>
<dbReference type="NCBIfam" id="NF009566">
    <property type="entry name" value="PRK13020.1"/>
    <property type="match status" value="1"/>
</dbReference>
<dbReference type="PIRSF" id="PIRSF000498">
    <property type="entry name" value="Riboflavin_syn_A"/>
    <property type="match status" value="1"/>
</dbReference>
<gene>
    <name evidence="5" type="ORF">ACFQDL_00950</name>
</gene>
<keyword evidence="1" id="KW-0677">Repeat</keyword>
<sequence length="203" mass="22198">MFTGIVQGKARVLDLQRHPQFMQLSVELPPGHADRLEQGASIALNGTCLTVTGFDGNRVQFDLIVETLRVTNLGDLGVGDEVNFERAARFGDEIGGHCLSGHVHACVEILEIRKSGHNCEVWFALPAALHKYILPKGFVALNGCSLTIGDVLEDRFNVYLIPETLAVTGFGTAQTGERINLEVDPQTQATVDTVERFLSQRNL</sequence>
<reference evidence="6" key="1">
    <citation type="journal article" date="2019" name="Int. J. Syst. Evol. Microbiol.">
        <title>The Global Catalogue of Microorganisms (GCM) 10K type strain sequencing project: providing services to taxonomists for standard genome sequencing and annotation.</title>
        <authorList>
            <consortium name="The Broad Institute Genomics Platform"/>
            <consortium name="The Broad Institute Genome Sequencing Center for Infectious Disease"/>
            <person name="Wu L."/>
            <person name="Ma J."/>
        </authorList>
    </citation>
    <scope>NUCLEOTIDE SEQUENCE [LARGE SCALE GENOMIC DNA]</scope>
    <source>
        <strain evidence="6">NBRC 111756</strain>
    </source>
</reference>
<dbReference type="RefSeq" id="WP_379907399.1">
    <property type="nucleotide sequence ID" value="NZ_JBHSWE010000001.1"/>
</dbReference>
<evidence type="ECO:0000256" key="1">
    <source>
        <dbReference type="ARBA" id="ARBA00022737"/>
    </source>
</evidence>
<evidence type="ECO:0000313" key="6">
    <source>
        <dbReference type="Proteomes" id="UP001596422"/>
    </source>
</evidence>
<evidence type="ECO:0000256" key="2">
    <source>
        <dbReference type="NCBIfam" id="TIGR00187"/>
    </source>
</evidence>
<dbReference type="Pfam" id="PF00677">
    <property type="entry name" value="Lum_binding"/>
    <property type="match status" value="2"/>
</dbReference>
<evidence type="ECO:0000259" key="4">
    <source>
        <dbReference type="PROSITE" id="PS51177"/>
    </source>
</evidence>
<protein>
    <recommendedName>
        <fullName evidence="2">Riboflavin synthase</fullName>
        <ecNumber evidence="2">2.5.1.9</ecNumber>
    </recommendedName>
</protein>
<dbReference type="InterPro" id="IPR023366">
    <property type="entry name" value="ATP_synth_asu-like_sf"/>
</dbReference>
<dbReference type="InterPro" id="IPR017938">
    <property type="entry name" value="Riboflavin_synthase-like_b-brl"/>
</dbReference>
<feature type="domain" description="Lumazine-binding" evidence="4">
    <location>
        <begin position="1"/>
        <end position="97"/>
    </location>
</feature>
<dbReference type="InterPro" id="IPR001783">
    <property type="entry name" value="Lumazine-bd"/>
</dbReference>
<name>A0ABW1ZU22_9GAMM</name>